<evidence type="ECO:0000313" key="2">
    <source>
        <dbReference type="Proteomes" id="UP000694402"/>
    </source>
</evidence>
<dbReference type="Proteomes" id="UP000694402">
    <property type="component" value="Unassembled WGS sequence"/>
</dbReference>
<dbReference type="GeneTree" id="ENSGT01150000288728"/>
<dbReference type="Gene3D" id="3.30.420.10">
    <property type="entry name" value="Ribonuclease H-like superfamily/Ribonuclease H"/>
    <property type="match status" value="1"/>
</dbReference>
<dbReference type="Ensembl" id="ENSOTST00005165840.1">
    <property type="protein sequence ID" value="ENSOTSP00005112475.1"/>
    <property type="gene ID" value="ENSOTSG00005078989.1"/>
</dbReference>
<reference evidence="1" key="3">
    <citation type="submission" date="2025-09" db="UniProtKB">
        <authorList>
            <consortium name="Ensembl"/>
        </authorList>
    </citation>
    <scope>IDENTIFICATION</scope>
</reference>
<evidence type="ECO:0008006" key="3">
    <source>
        <dbReference type="Google" id="ProtNLM"/>
    </source>
</evidence>
<keyword evidence="2" id="KW-1185">Reference proteome</keyword>
<dbReference type="AlphaFoldDB" id="A0AAZ3P7I8"/>
<protein>
    <recommendedName>
        <fullName evidence="3">Transposable element Tcb2 transposase</fullName>
    </recommendedName>
</protein>
<reference evidence="2" key="1">
    <citation type="journal article" date="2018" name="PLoS ONE">
        <title>Chinook salmon (Oncorhynchus tshawytscha) genome and transcriptome.</title>
        <authorList>
            <person name="Christensen K.A."/>
            <person name="Leong J.S."/>
            <person name="Sakhrani D."/>
            <person name="Biagi C.A."/>
            <person name="Minkley D.R."/>
            <person name="Withler R.E."/>
            <person name="Rondeau E.B."/>
            <person name="Koop B.F."/>
            <person name="Devlin R.H."/>
        </authorList>
    </citation>
    <scope>NUCLEOTIDE SEQUENCE [LARGE SCALE GENOMIC DNA]</scope>
</reference>
<name>A0AAZ3P7I8_ONCTS</name>
<sequence>MFQHNNARPHVVRICTQFLEPENVPVLPWPVHSPDTSPIEHVWDAQDQHVRQRVPVSANI</sequence>
<dbReference type="InterPro" id="IPR036397">
    <property type="entry name" value="RNaseH_sf"/>
</dbReference>
<reference evidence="1" key="2">
    <citation type="submission" date="2025-08" db="UniProtKB">
        <authorList>
            <consortium name="Ensembl"/>
        </authorList>
    </citation>
    <scope>IDENTIFICATION</scope>
</reference>
<organism evidence="1 2">
    <name type="scientific">Oncorhynchus tshawytscha</name>
    <name type="common">Chinook salmon</name>
    <name type="synonym">Salmo tshawytscha</name>
    <dbReference type="NCBI Taxonomy" id="74940"/>
    <lineage>
        <taxon>Eukaryota</taxon>
        <taxon>Metazoa</taxon>
        <taxon>Chordata</taxon>
        <taxon>Craniata</taxon>
        <taxon>Vertebrata</taxon>
        <taxon>Euteleostomi</taxon>
        <taxon>Actinopterygii</taxon>
        <taxon>Neopterygii</taxon>
        <taxon>Teleostei</taxon>
        <taxon>Protacanthopterygii</taxon>
        <taxon>Salmoniformes</taxon>
        <taxon>Salmonidae</taxon>
        <taxon>Salmoninae</taxon>
        <taxon>Oncorhynchus</taxon>
    </lineage>
</organism>
<accession>A0AAZ3P7I8</accession>
<dbReference type="GO" id="GO:0003676">
    <property type="term" value="F:nucleic acid binding"/>
    <property type="evidence" value="ECO:0007669"/>
    <property type="project" value="InterPro"/>
</dbReference>
<evidence type="ECO:0000313" key="1">
    <source>
        <dbReference type="Ensembl" id="ENSOTSP00005112475.1"/>
    </source>
</evidence>
<proteinExistence type="predicted"/>